<reference evidence="1 2" key="1">
    <citation type="submission" date="2013-09" db="EMBL/GenBank/DDBJ databases">
        <title>Corchorus capsularis genome sequencing.</title>
        <authorList>
            <person name="Alam M."/>
            <person name="Haque M.S."/>
            <person name="Islam M.S."/>
            <person name="Emdad E.M."/>
            <person name="Islam M.M."/>
            <person name="Ahmed B."/>
            <person name="Halim A."/>
            <person name="Hossen Q.M.M."/>
            <person name="Hossain M.Z."/>
            <person name="Ahmed R."/>
            <person name="Khan M.M."/>
            <person name="Islam R."/>
            <person name="Rashid M.M."/>
            <person name="Khan S.A."/>
            <person name="Rahman M.S."/>
            <person name="Alam M."/>
        </authorList>
    </citation>
    <scope>NUCLEOTIDE SEQUENCE [LARGE SCALE GENOMIC DNA]</scope>
    <source>
        <strain evidence="2">cv. CVL-1</strain>
        <tissue evidence="1">Whole seedling</tissue>
    </source>
</reference>
<keyword evidence="2" id="KW-1185">Reference proteome</keyword>
<name>A0A1R3JRB1_COCAP</name>
<proteinExistence type="predicted"/>
<evidence type="ECO:0000313" key="2">
    <source>
        <dbReference type="Proteomes" id="UP000188268"/>
    </source>
</evidence>
<comment type="caution">
    <text evidence="1">The sequence shown here is derived from an EMBL/GenBank/DDBJ whole genome shotgun (WGS) entry which is preliminary data.</text>
</comment>
<dbReference type="Gramene" id="OMO97227">
    <property type="protein sequence ID" value="OMO97227"/>
    <property type="gene ID" value="CCACVL1_04621"/>
</dbReference>
<gene>
    <name evidence="1" type="ORF">CCACVL1_04621</name>
</gene>
<dbReference type="EMBL" id="AWWV01007237">
    <property type="protein sequence ID" value="OMO97227.1"/>
    <property type="molecule type" value="Genomic_DNA"/>
</dbReference>
<dbReference type="Proteomes" id="UP000188268">
    <property type="component" value="Unassembled WGS sequence"/>
</dbReference>
<feature type="non-terminal residue" evidence="1">
    <location>
        <position position="33"/>
    </location>
</feature>
<accession>A0A1R3JRB1</accession>
<organism evidence="1 2">
    <name type="scientific">Corchorus capsularis</name>
    <name type="common">Jute</name>
    <dbReference type="NCBI Taxonomy" id="210143"/>
    <lineage>
        <taxon>Eukaryota</taxon>
        <taxon>Viridiplantae</taxon>
        <taxon>Streptophyta</taxon>
        <taxon>Embryophyta</taxon>
        <taxon>Tracheophyta</taxon>
        <taxon>Spermatophyta</taxon>
        <taxon>Magnoliopsida</taxon>
        <taxon>eudicotyledons</taxon>
        <taxon>Gunneridae</taxon>
        <taxon>Pentapetalae</taxon>
        <taxon>rosids</taxon>
        <taxon>malvids</taxon>
        <taxon>Malvales</taxon>
        <taxon>Malvaceae</taxon>
        <taxon>Grewioideae</taxon>
        <taxon>Apeibeae</taxon>
        <taxon>Corchorus</taxon>
    </lineage>
</organism>
<protein>
    <submittedName>
        <fullName evidence="1">Uncharacterized protein</fullName>
    </submittedName>
</protein>
<sequence>MEAEHGITEVVVKGIKDYISLLNTVSTSKVWLS</sequence>
<dbReference type="AlphaFoldDB" id="A0A1R3JRB1"/>
<evidence type="ECO:0000313" key="1">
    <source>
        <dbReference type="EMBL" id="OMO97227.1"/>
    </source>
</evidence>